<evidence type="ECO:0000313" key="4">
    <source>
        <dbReference type="Proteomes" id="UP001054252"/>
    </source>
</evidence>
<evidence type="ECO:0000256" key="1">
    <source>
        <dbReference type="SAM" id="MobiDB-lite"/>
    </source>
</evidence>
<feature type="transmembrane region" description="Helical" evidence="2">
    <location>
        <begin position="21"/>
        <end position="39"/>
    </location>
</feature>
<keyword evidence="4" id="KW-1185">Reference proteome</keyword>
<keyword evidence="2" id="KW-0472">Membrane</keyword>
<feature type="region of interest" description="Disordered" evidence="1">
    <location>
        <begin position="72"/>
        <end position="115"/>
    </location>
</feature>
<dbReference type="PANTHER" id="PTHR36595:SF3">
    <property type="entry name" value="TRANSMEMBRANE PROTEIN"/>
    <property type="match status" value="1"/>
</dbReference>
<reference evidence="3 4" key="1">
    <citation type="journal article" date="2021" name="Commun. Biol.">
        <title>The genome of Shorea leprosula (Dipterocarpaceae) highlights the ecological relevance of drought in aseasonal tropical rainforests.</title>
        <authorList>
            <person name="Ng K.K.S."/>
            <person name="Kobayashi M.J."/>
            <person name="Fawcett J.A."/>
            <person name="Hatakeyama M."/>
            <person name="Paape T."/>
            <person name="Ng C.H."/>
            <person name="Ang C.C."/>
            <person name="Tnah L.H."/>
            <person name="Lee C.T."/>
            <person name="Nishiyama T."/>
            <person name="Sese J."/>
            <person name="O'Brien M.J."/>
            <person name="Copetti D."/>
            <person name="Mohd Noor M.I."/>
            <person name="Ong R.C."/>
            <person name="Putra M."/>
            <person name="Sireger I.Z."/>
            <person name="Indrioko S."/>
            <person name="Kosugi Y."/>
            <person name="Izuno A."/>
            <person name="Isagi Y."/>
            <person name="Lee S.L."/>
            <person name="Shimizu K.K."/>
        </authorList>
    </citation>
    <scope>NUCLEOTIDE SEQUENCE [LARGE SCALE GENOMIC DNA]</scope>
    <source>
        <strain evidence="3">214</strain>
    </source>
</reference>
<gene>
    <name evidence="3" type="ORF">SLEP1_g46091</name>
</gene>
<organism evidence="3 4">
    <name type="scientific">Rubroshorea leprosula</name>
    <dbReference type="NCBI Taxonomy" id="152421"/>
    <lineage>
        <taxon>Eukaryota</taxon>
        <taxon>Viridiplantae</taxon>
        <taxon>Streptophyta</taxon>
        <taxon>Embryophyta</taxon>
        <taxon>Tracheophyta</taxon>
        <taxon>Spermatophyta</taxon>
        <taxon>Magnoliopsida</taxon>
        <taxon>eudicotyledons</taxon>
        <taxon>Gunneridae</taxon>
        <taxon>Pentapetalae</taxon>
        <taxon>rosids</taxon>
        <taxon>malvids</taxon>
        <taxon>Malvales</taxon>
        <taxon>Dipterocarpaceae</taxon>
        <taxon>Rubroshorea</taxon>
    </lineage>
</organism>
<comment type="caution">
    <text evidence="3">The sequence shown here is derived from an EMBL/GenBank/DDBJ whole genome shotgun (WGS) entry which is preliminary data.</text>
</comment>
<dbReference type="EMBL" id="BPVZ01000126">
    <property type="protein sequence ID" value="GKV38149.1"/>
    <property type="molecule type" value="Genomic_DNA"/>
</dbReference>
<dbReference type="AlphaFoldDB" id="A0AAV5LL83"/>
<feature type="compositionally biased region" description="Acidic residues" evidence="1">
    <location>
        <begin position="94"/>
        <end position="115"/>
    </location>
</feature>
<dbReference type="PANTHER" id="PTHR36595">
    <property type="entry name" value="TRANSMEMBRANE PROTEIN"/>
    <property type="match status" value="1"/>
</dbReference>
<accession>A0AAV5LL83</accession>
<name>A0AAV5LL83_9ROSI</name>
<evidence type="ECO:0000313" key="3">
    <source>
        <dbReference type="EMBL" id="GKV38149.1"/>
    </source>
</evidence>
<sequence>MKTSSSPSFSQHRNRELSLSPRLLFLVFNTLIVVLIIGSHKSAVNEDGKGMPFSCFFYGVGSVYDDANTILEENYEEEDDEDEGDGDGCASDGYYEDDDDNGRDDDDNDDWDDYTNEYDENLARRIEDFIAKVNEGWREERLMQDCRKAHKVIGKGFPVS</sequence>
<dbReference type="Proteomes" id="UP001054252">
    <property type="component" value="Unassembled WGS sequence"/>
</dbReference>
<evidence type="ECO:0000256" key="2">
    <source>
        <dbReference type="SAM" id="Phobius"/>
    </source>
</evidence>
<protein>
    <submittedName>
        <fullName evidence="3">Uncharacterized protein</fullName>
    </submittedName>
</protein>
<proteinExistence type="predicted"/>
<keyword evidence="2" id="KW-0812">Transmembrane</keyword>
<keyword evidence="2" id="KW-1133">Transmembrane helix</keyword>
<feature type="compositionally biased region" description="Acidic residues" evidence="1">
    <location>
        <begin position="73"/>
        <end position="86"/>
    </location>
</feature>